<dbReference type="GO" id="GO:0000972">
    <property type="term" value="P:transcription-dependent tethering of RNA polymerase II gene DNA at nuclear periphery"/>
    <property type="evidence" value="ECO:0007669"/>
    <property type="project" value="TreeGrafter"/>
</dbReference>
<evidence type="ECO:0000313" key="6">
    <source>
        <dbReference type="Proteomes" id="UP000521943"/>
    </source>
</evidence>
<evidence type="ECO:0000256" key="1">
    <source>
        <dbReference type="ARBA" id="ARBA00004123"/>
    </source>
</evidence>
<comment type="similarity">
    <text evidence="2">Belongs to the nucleoporin Nup133 family.</text>
</comment>
<dbReference type="OrthoDB" id="103454at2759"/>
<dbReference type="SUPFAM" id="SSF117289">
    <property type="entry name" value="Nucleoporin domain"/>
    <property type="match status" value="1"/>
</dbReference>
<dbReference type="GO" id="GO:0006606">
    <property type="term" value="P:protein import into nucleus"/>
    <property type="evidence" value="ECO:0007669"/>
    <property type="project" value="TreeGrafter"/>
</dbReference>
<name>A0A8H6I9D8_9AGAR</name>
<sequence length="917" mass="101241">MEEYSLSLQDLLVVPRISKLDFHVLVSASLGPIYLLEGKNAQKWMGLALLYAISEGDCKVAADDPKQDNPVFVWRDTSASSPADDQILLCPSLRSSVGMNEFGRILKLNKGPSGSDAGLGFGGATASKTLEKWKDSQQLKFESISMTGTDAGSFGSRRLSEAPKVVDDRNAEYIDIPGFSSERNGESLKLPKLKPACFADDIADIDLAGLGKFGSSHIDPKDATSSFTLISDIRSSANAGLFFLQEATIPFSTNELDTIFPKLLDKHDSMFYFGSICPPSHSKEHALTDVAAVDTHTLREPYTRVLSTCVDRKLGYAPIRRRREITHTRIGRERNRNNPSNGNGHLLSFSSPPTLKSFSTKGRITARPHRRQHGSRLVSPANVPNRSLFPHAAISNIMDVDETSSVMTPVFPEVATYAKTDEFERELRNADFFKTAYMGGIDTTTGFAVVASGDGCFVWQHAQAIKGTQHAISSHQPGWRRFATFDLNLAEGDTYIRSIALGRASPTGERDICALGEERIQKWIMKPEGWEERVIGDNLAETIKMVVQDSPLAEGDKLDLELLDLAINDRADQYLELGRSLFLCPTVSYARNEESGNLRRLYSLIQLEQVEPFFSVTKLKTVPYQNTSAPTAPVVPRIQLLLSGAIVNVEFGDAVAFCSRDRIQLKSVADRTLGIDVLQDSNSLLVLTASSMTQVHLSFDKIRNFGAQNLIKSITMQVILYGSFPENPFYFSFPPEVDEDKPEVVRRNHDLTAQLKSRKDRLNELLDPRTSPKFSVLNDCVHAYMAEIGERSHEDVVRAFFCSKVSDIGRLIPKLVDVVNLSAKQTERDLSLLLPEANQIIIETTEFREANEQVYGIKGPMISSWTSRSGTIDVVLSLFNATTKVAEGANGDGSASAKEPSSQLPKLAWLLSVQLSI</sequence>
<dbReference type="InterPro" id="IPR037624">
    <property type="entry name" value="Nup133-like"/>
</dbReference>
<dbReference type="InterPro" id="IPR015943">
    <property type="entry name" value="WD40/YVTN_repeat-like_dom_sf"/>
</dbReference>
<evidence type="ECO:0000313" key="5">
    <source>
        <dbReference type="EMBL" id="KAF6759691.1"/>
    </source>
</evidence>
<accession>A0A8H6I9D8</accession>
<keyword evidence="4" id="KW-0539">Nucleus</keyword>
<dbReference type="Proteomes" id="UP000521943">
    <property type="component" value="Unassembled WGS sequence"/>
</dbReference>
<evidence type="ECO:0000256" key="4">
    <source>
        <dbReference type="ARBA" id="ARBA00023242"/>
    </source>
</evidence>
<dbReference type="PANTHER" id="PTHR13405">
    <property type="entry name" value="NUCLEAR PORE COMPLEX PROTEIN NUP133"/>
    <property type="match status" value="1"/>
</dbReference>
<dbReference type="GO" id="GO:0017056">
    <property type="term" value="F:structural constituent of nuclear pore"/>
    <property type="evidence" value="ECO:0007669"/>
    <property type="project" value="InterPro"/>
</dbReference>
<reference evidence="5 6" key="1">
    <citation type="submission" date="2020-07" db="EMBL/GenBank/DDBJ databases">
        <title>Comparative genomics of pyrophilous fungi reveals a link between fire events and developmental genes.</title>
        <authorList>
            <consortium name="DOE Joint Genome Institute"/>
            <person name="Steindorff A.S."/>
            <person name="Carver A."/>
            <person name="Calhoun S."/>
            <person name="Stillman K."/>
            <person name="Liu H."/>
            <person name="Lipzen A."/>
            <person name="Pangilinan J."/>
            <person name="Labutti K."/>
            <person name="Bruns T.D."/>
            <person name="Grigoriev I.V."/>
        </authorList>
    </citation>
    <scope>NUCLEOTIDE SEQUENCE [LARGE SCALE GENOMIC DNA]</scope>
    <source>
        <strain evidence="5 6">CBS 144469</strain>
    </source>
</reference>
<comment type="subcellular location">
    <subcellularLocation>
        <location evidence="1">Nucleus</location>
    </subcellularLocation>
</comment>
<keyword evidence="3" id="KW-0813">Transport</keyword>
<keyword evidence="6" id="KW-1185">Reference proteome</keyword>
<organism evidence="5 6">
    <name type="scientific">Ephemerocybe angulata</name>
    <dbReference type="NCBI Taxonomy" id="980116"/>
    <lineage>
        <taxon>Eukaryota</taxon>
        <taxon>Fungi</taxon>
        <taxon>Dikarya</taxon>
        <taxon>Basidiomycota</taxon>
        <taxon>Agaricomycotina</taxon>
        <taxon>Agaricomycetes</taxon>
        <taxon>Agaricomycetidae</taxon>
        <taxon>Agaricales</taxon>
        <taxon>Agaricineae</taxon>
        <taxon>Psathyrellaceae</taxon>
        <taxon>Ephemerocybe</taxon>
    </lineage>
</organism>
<dbReference type="Gene3D" id="2.130.10.10">
    <property type="entry name" value="YVTN repeat-like/Quinoprotein amine dehydrogenase"/>
    <property type="match status" value="1"/>
</dbReference>
<dbReference type="GO" id="GO:0016973">
    <property type="term" value="P:poly(A)+ mRNA export from nucleus"/>
    <property type="evidence" value="ECO:0007669"/>
    <property type="project" value="TreeGrafter"/>
</dbReference>
<comment type="caution">
    <text evidence="5">The sequence shown here is derived from an EMBL/GenBank/DDBJ whole genome shotgun (WGS) entry which is preliminary data.</text>
</comment>
<proteinExistence type="inferred from homology"/>
<evidence type="ECO:0000256" key="3">
    <source>
        <dbReference type="ARBA" id="ARBA00022448"/>
    </source>
</evidence>
<dbReference type="GO" id="GO:0031080">
    <property type="term" value="C:nuclear pore outer ring"/>
    <property type="evidence" value="ECO:0007669"/>
    <property type="project" value="TreeGrafter"/>
</dbReference>
<protein>
    <submittedName>
        <fullName evidence="5">Uncharacterized protein</fullName>
    </submittedName>
</protein>
<dbReference type="AlphaFoldDB" id="A0A8H6I9D8"/>
<evidence type="ECO:0000256" key="2">
    <source>
        <dbReference type="ARBA" id="ARBA00005569"/>
    </source>
</evidence>
<gene>
    <name evidence="5" type="ORF">DFP72DRAFT_843834</name>
</gene>
<dbReference type="PANTHER" id="PTHR13405:SF11">
    <property type="entry name" value="NUCLEAR PORE COMPLEX PROTEIN NUP133"/>
    <property type="match status" value="1"/>
</dbReference>
<dbReference type="EMBL" id="JACGCI010000014">
    <property type="protein sequence ID" value="KAF6759691.1"/>
    <property type="molecule type" value="Genomic_DNA"/>
</dbReference>